<evidence type="ECO:0000313" key="1">
    <source>
        <dbReference type="EMBL" id="MBF8151307.1"/>
    </source>
</evidence>
<name>A0ABS0ELR4_9FLAO</name>
<organism evidence="1 2">
    <name type="scientific">Winogradskyella marina</name>
    <dbReference type="NCBI Taxonomy" id="2785530"/>
    <lineage>
        <taxon>Bacteria</taxon>
        <taxon>Pseudomonadati</taxon>
        <taxon>Bacteroidota</taxon>
        <taxon>Flavobacteriia</taxon>
        <taxon>Flavobacteriales</taxon>
        <taxon>Flavobacteriaceae</taxon>
        <taxon>Winogradskyella</taxon>
    </lineage>
</organism>
<comment type="caution">
    <text evidence="1">The sequence shown here is derived from an EMBL/GenBank/DDBJ whole genome shotgun (WGS) entry which is preliminary data.</text>
</comment>
<reference evidence="1 2" key="1">
    <citation type="submission" date="2020-11" db="EMBL/GenBank/DDBJ databases">
        <title>Winogradskyella marina sp. nov., isolated from marine sediment.</title>
        <authorList>
            <person name="Bo J."/>
            <person name="Wang S."/>
            <person name="Song X."/>
            <person name="Du Z."/>
        </authorList>
    </citation>
    <scope>NUCLEOTIDE SEQUENCE [LARGE SCALE GENOMIC DNA]</scope>
    <source>
        <strain evidence="1 2">F6397</strain>
    </source>
</reference>
<keyword evidence="2" id="KW-1185">Reference proteome</keyword>
<accession>A0ABS0ELR4</accession>
<dbReference type="RefSeq" id="WP_195872563.1">
    <property type="nucleotide sequence ID" value="NZ_JADOET010000018.1"/>
</dbReference>
<protein>
    <submittedName>
        <fullName evidence="1">Uncharacterized protein</fullName>
    </submittedName>
</protein>
<sequence length="143" mass="17350">MNYRREQRQIDDILNDKTVRNIKGYINSPSFVPKSVLLYEKHFIRNNKDVIEYYLNHELDSYFETQTLKYFIISRGFGKDHTLFTTEVTYLNKRGKPYMCYSEVLRSDNVLKKHYRKINSKNQYSYEAFDSYLECLKYKPHIA</sequence>
<proteinExistence type="predicted"/>
<dbReference type="EMBL" id="JADOET010000018">
    <property type="protein sequence ID" value="MBF8151307.1"/>
    <property type="molecule type" value="Genomic_DNA"/>
</dbReference>
<gene>
    <name evidence="1" type="ORF">ITJ86_15475</name>
</gene>
<dbReference type="Proteomes" id="UP000611215">
    <property type="component" value="Unassembled WGS sequence"/>
</dbReference>
<evidence type="ECO:0000313" key="2">
    <source>
        <dbReference type="Proteomes" id="UP000611215"/>
    </source>
</evidence>